<sequence length="29" mass="3451">MVSGSSLYIHFLCNLLFLCQFYFTTLEYP</sequence>
<organism evidence="2">
    <name type="scientific">Lotus japonicus</name>
    <name type="common">Lotus corniculatus var. japonicus</name>
    <dbReference type="NCBI Taxonomy" id="34305"/>
    <lineage>
        <taxon>Eukaryota</taxon>
        <taxon>Viridiplantae</taxon>
        <taxon>Streptophyta</taxon>
        <taxon>Embryophyta</taxon>
        <taxon>Tracheophyta</taxon>
        <taxon>Spermatophyta</taxon>
        <taxon>Magnoliopsida</taxon>
        <taxon>eudicotyledons</taxon>
        <taxon>Gunneridae</taxon>
        <taxon>Pentapetalae</taxon>
        <taxon>rosids</taxon>
        <taxon>fabids</taxon>
        <taxon>Fabales</taxon>
        <taxon>Fabaceae</taxon>
        <taxon>Papilionoideae</taxon>
        <taxon>50 kb inversion clade</taxon>
        <taxon>NPAAA clade</taxon>
        <taxon>Hologalegina</taxon>
        <taxon>robinioid clade</taxon>
        <taxon>Loteae</taxon>
        <taxon>Lotus</taxon>
    </lineage>
</organism>
<protein>
    <submittedName>
        <fullName evidence="2">Uncharacterized protein</fullName>
    </submittedName>
</protein>
<keyword evidence="1" id="KW-0812">Transmembrane</keyword>
<feature type="transmembrane region" description="Helical" evidence="1">
    <location>
        <begin position="7"/>
        <end position="23"/>
    </location>
</feature>
<evidence type="ECO:0000313" key="2">
    <source>
        <dbReference type="EMBL" id="AFK35961.1"/>
    </source>
</evidence>
<dbReference type="AlphaFoldDB" id="I3S6R9"/>
<evidence type="ECO:0000256" key="1">
    <source>
        <dbReference type="SAM" id="Phobius"/>
    </source>
</evidence>
<reference evidence="2" key="1">
    <citation type="submission" date="2012-05" db="EMBL/GenBank/DDBJ databases">
        <authorList>
            <person name="Krishnakumar V."/>
            <person name="Cheung F."/>
            <person name="Xiao Y."/>
            <person name="Chan A."/>
            <person name="Moskal W.A."/>
            <person name="Town C.D."/>
        </authorList>
    </citation>
    <scope>NUCLEOTIDE SEQUENCE</scope>
</reference>
<proteinExistence type="evidence at transcript level"/>
<keyword evidence="1" id="KW-1133">Transmembrane helix</keyword>
<name>I3S6R9_LOTJA</name>
<keyword evidence="1" id="KW-0472">Membrane</keyword>
<accession>I3S6R9</accession>
<dbReference type="EMBL" id="BT136166">
    <property type="protein sequence ID" value="AFK35961.1"/>
    <property type="molecule type" value="mRNA"/>
</dbReference>